<dbReference type="GO" id="GO:0003700">
    <property type="term" value="F:DNA-binding transcription factor activity"/>
    <property type="evidence" value="ECO:0007669"/>
    <property type="project" value="InterPro"/>
</dbReference>
<keyword evidence="3" id="KW-0238">DNA-binding</keyword>
<name>A0A380CN74_SPHSI</name>
<protein>
    <submittedName>
        <fullName evidence="6">HTH-type transcriptional repressor glcR</fullName>
    </submittedName>
</protein>
<dbReference type="RefSeq" id="WP_002993685.1">
    <property type="nucleotide sequence ID" value="NZ_CP068082.1"/>
</dbReference>
<evidence type="ECO:0000313" key="6">
    <source>
        <dbReference type="EMBL" id="SUJ23770.1"/>
    </source>
</evidence>
<dbReference type="SUPFAM" id="SSF100950">
    <property type="entry name" value="NagB/RpiA/CoA transferase-like"/>
    <property type="match status" value="1"/>
</dbReference>
<keyword evidence="4" id="KW-0804">Transcription</keyword>
<dbReference type="InterPro" id="IPR014036">
    <property type="entry name" value="DeoR-like_C"/>
</dbReference>
<dbReference type="InterPro" id="IPR050313">
    <property type="entry name" value="Carb_Metab_HTH_regulators"/>
</dbReference>
<dbReference type="GeneID" id="95427547"/>
<keyword evidence="1" id="KW-0678">Repressor</keyword>
<keyword evidence="2" id="KW-0805">Transcription regulation</keyword>
<dbReference type="Proteomes" id="UP000254893">
    <property type="component" value="Unassembled WGS sequence"/>
</dbReference>
<dbReference type="EMBL" id="UGYW01000002">
    <property type="protein sequence ID" value="SUJ23770.1"/>
    <property type="molecule type" value="Genomic_DNA"/>
</dbReference>
<dbReference type="InterPro" id="IPR018356">
    <property type="entry name" value="Tscrpt_reg_HTH_DeoR_CS"/>
</dbReference>
<dbReference type="Pfam" id="PF08220">
    <property type="entry name" value="HTH_DeoR"/>
    <property type="match status" value="1"/>
</dbReference>
<evidence type="ECO:0000313" key="7">
    <source>
        <dbReference type="Proteomes" id="UP000254893"/>
    </source>
</evidence>
<accession>A0A380CN74</accession>
<dbReference type="PANTHER" id="PTHR30363:SF4">
    <property type="entry name" value="GLYCEROL-3-PHOSPHATE REGULON REPRESSOR"/>
    <property type="match status" value="1"/>
</dbReference>
<dbReference type="SMART" id="SM00420">
    <property type="entry name" value="HTH_DEOR"/>
    <property type="match status" value="1"/>
</dbReference>
<feature type="domain" description="HTH deoR-type" evidence="5">
    <location>
        <begin position="3"/>
        <end position="58"/>
    </location>
</feature>
<evidence type="ECO:0000256" key="3">
    <source>
        <dbReference type="ARBA" id="ARBA00023125"/>
    </source>
</evidence>
<dbReference type="PANTHER" id="PTHR30363">
    <property type="entry name" value="HTH-TYPE TRANSCRIPTIONAL REGULATOR SRLR-RELATED"/>
    <property type="match status" value="1"/>
</dbReference>
<dbReference type="Gene3D" id="3.40.50.1360">
    <property type="match status" value="1"/>
</dbReference>
<dbReference type="InterPro" id="IPR037171">
    <property type="entry name" value="NagB/RpiA_transferase-like"/>
</dbReference>
<dbReference type="Pfam" id="PF00455">
    <property type="entry name" value="DeoRC"/>
    <property type="match status" value="1"/>
</dbReference>
<evidence type="ECO:0000259" key="5">
    <source>
        <dbReference type="PROSITE" id="PS51000"/>
    </source>
</evidence>
<evidence type="ECO:0000256" key="1">
    <source>
        <dbReference type="ARBA" id="ARBA00022491"/>
    </source>
</evidence>
<dbReference type="SMART" id="SM01134">
    <property type="entry name" value="DeoRC"/>
    <property type="match status" value="1"/>
</dbReference>
<reference evidence="6 7" key="1">
    <citation type="submission" date="2018-06" db="EMBL/GenBank/DDBJ databases">
        <authorList>
            <consortium name="Pathogen Informatics"/>
            <person name="Doyle S."/>
        </authorList>
    </citation>
    <scope>NUCLEOTIDE SEQUENCE [LARGE SCALE GENOMIC DNA]</scope>
    <source>
        <strain evidence="6 7">NCTC11388</strain>
    </source>
</reference>
<dbReference type="GO" id="GO:0003677">
    <property type="term" value="F:DNA binding"/>
    <property type="evidence" value="ECO:0007669"/>
    <property type="project" value="UniProtKB-KW"/>
</dbReference>
<dbReference type="Gene3D" id="1.10.10.10">
    <property type="entry name" value="Winged helix-like DNA-binding domain superfamily/Winged helix DNA-binding domain"/>
    <property type="match status" value="1"/>
</dbReference>
<dbReference type="InterPro" id="IPR036390">
    <property type="entry name" value="WH_DNA-bd_sf"/>
</dbReference>
<sequence length="248" mass="27972">MLKQERLSTILNELHKRGVVSYAELSAVITASEDTVRRDIKELDSQGLLKAVRGGATTLSKIPHHYRQREIRDIEEKKIIARKALSLIKHNQLLFFDGGTSALELAKILPQDLRATIITNSFPVANVLEDHPTCELLFLGGRLSKTAFATYGNETLLNIQKFRADYYFFGVSSITPEELYCKDLEDAEMKREIIANSTNTIGLCTSDKLNSTDNYYVAKTKSLHMLITECDPDSTMLEHYNTIGVEVR</sequence>
<dbReference type="InterPro" id="IPR036388">
    <property type="entry name" value="WH-like_DNA-bd_sf"/>
</dbReference>
<dbReference type="InterPro" id="IPR001034">
    <property type="entry name" value="DeoR_HTH"/>
</dbReference>
<dbReference type="SUPFAM" id="SSF46785">
    <property type="entry name" value="Winged helix' DNA-binding domain"/>
    <property type="match status" value="1"/>
</dbReference>
<dbReference type="AlphaFoldDB" id="A0A380CN74"/>
<dbReference type="PRINTS" id="PR00037">
    <property type="entry name" value="HTHLACR"/>
</dbReference>
<dbReference type="PROSITE" id="PS51000">
    <property type="entry name" value="HTH_DEOR_2"/>
    <property type="match status" value="1"/>
</dbReference>
<evidence type="ECO:0000256" key="2">
    <source>
        <dbReference type="ARBA" id="ARBA00023015"/>
    </source>
</evidence>
<gene>
    <name evidence="6" type="primary">glcR_2</name>
    <name evidence="6" type="ORF">NCTC11388_03379</name>
</gene>
<evidence type="ECO:0000256" key="4">
    <source>
        <dbReference type="ARBA" id="ARBA00023163"/>
    </source>
</evidence>
<proteinExistence type="predicted"/>
<organism evidence="6 7">
    <name type="scientific">Sphingobacterium spiritivorum</name>
    <name type="common">Flavobacterium spiritivorum</name>
    <dbReference type="NCBI Taxonomy" id="258"/>
    <lineage>
        <taxon>Bacteria</taxon>
        <taxon>Pseudomonadati</taxon>
        <taxon>Bacteroidota</taxon>
        <taxon>Sphingobacteriia</taxon>
        <taxon>Sphingobacteriales</taxon>
        <taxon>Sphingobacteriaceae</taxon>
        <taxon>Sphingobacterium</taxon>
    </lineage>
</organism>
<dbReference type="PROSITE" id="PS00894">
    <property type="entry name" value="HTH_DEOR_1"/>
    <property type="match status" value="1"/>
</dbReference>